<keyword evidence="1" id="KW-0472">Membrane</keyword>
<evidence type="ECO:0000313" key="2">
    <source>
        <dbReference type="EMBL" id="MFD0870932.1"/>
    </source>
</evidence>
<feature type="transmembrane region" description="Helical" evidence="1">
    <location>
        <begin position="6"/>
        <end position="30"/>
    </location>
</feature>
<keyword evidence="1" id="KW-0812">Transmembrane</keyword>
<evidence type="ECO:0000256" key="1">
    <source>
        <dbReference type="SAM" id="Phobius"/>
    </source>
</evidence>
<proteinExistence type="predicted"/>
<sequence>MKDTSQLISIITSVISNFGFPIAITAYLLLRFEKRIEILNNKISELIEAIKIGVTRK</sequence>
<organism evidence="2 3">
    <name type="scientific">Paenibacillus residui</name>
    <dbReference type="NCBI Taxonomy" id="629724"/>
    <lineage>
        <taxon>Bacteria</taxon>
        <taxon>Bacillati</taxon>
        <taxon>Bacillota</taxon>
        <taxon>Bacilli</taxon>
        <taxon>Bacillales</taxon>
        <taxon>Paenibacillaceae</taxon>
        <taxon>Paenibacillus</taxon>
    </lineage>
</organism>
<dbReference type="RefSeq" id="WP_379289744.1">
    <property type="nucleotide sequence ID" value="NZ_JBHTIU010000067.1"/>
</dbReference>
<keyword evidence="3" id="KW-1185">Reference proteome</keyword>
<dbReference type="Proteomes" id="UP001597120">
    <property type="component" value="Unassembled WGS sequence"/>
</dbReference>
<dbReference type="EMBL" id="JBHTIU010000067">
    <property type="protein sequence ID" value="MFD0870932.1"/>
    <property type="molecule type" value="Genomic_DNA"/>
</dbReference>
<protein>
    <submittedName>
        <fullName evidence="2">YvrJ family protein</fullName>
    </submittedName>
</protein>
<gene>
    <name evidence="2" type="ORF">ACFQ03_17470</name>
</gene>
<comment type="caution">
    <text evidence="2">The sequence shown here is derived from an EMBL/GenBank/DDBJ whole genome shotgun (WGS) entry which is preliminary data.</text>
</comment>
<reference evidence="3" key="1">
    <citation type="journal article" date="2019" name="Int. J. Syst. Evol. Microbiol.">
        <title>The Global Catalogue of Microorganisms (GCM) 10K type strain sequencing project: providing services to taxonomists for standard genome sequencing and annotation.</title>
        <authorList>
            <consortium name="The Broad Institute Genomics Platform"/>
            <consortium name="The Broad Institute Genome Sequencing Center for Infectious Disease"/>
            <person name="Wu L."/>
            <person name="Ma J."/>
        </authorList>
    </citation>
    <scope>NUCLEOTIDE SEQUENCE [LARGE SCALE GENOMIC DNA]</scope>
    <source>
        <strain evidence="3">CCUG 57263</strain>
    </source>
</reference>
<name>A0ABW3DEN0_9BACL</name>
<evidence type="ECO:0000313" key="3">
    <source>
        <dbReference type="Proteomes" id="UP001597120"/>
    </source>
</evidence>
<keyword evidence="1" id="KW-1133">Transmembrane helix</keyword>
<accession>A0ABW3DEN0</accession>
<dbReference type="InterPro" id="IPR024419">
    <property type="entry name" value="YvrJ"/>
</dbReference>
<dbReference type="Pfam" id="PF12841">
    <property type="entry name" value="YvrJ"/>
    <property type="match status" value="1"/>
</dbReference>